<dbReference type="CDD" id="cd00130">
    <property type="entry name" value="PAS"/>
    <property type="match status" value="4"/>
</dbReference>
<dbReference type="SMART" id="SM00086">
    <property type="entry name" value="PAC"/>
    <property type="match status" value="4"/>
</dbReference>
<feature type="domain" description="PAC" evidence="10">
    <location>
        <begin position="234"/>
        <end position="286"/>
    </location>
</feature>
<reference evidence="11 12" key="1">
    <citation type="journal article" date="2005" name="Genome Res.">
        <title>Living with two extremes: conclusions from the genome sequence of Natronomonas pharaonis.</title>
        <authorList>
            <person name="Falb M."/>
            <person name="Pfeiffer F."/>
            <person name="Palm P."/>
            <person name="Rodewald K."/>
            <person name="Hickmann V."/>
            <person name="Tittor J."/>
            <person name="Oesterhelt D."/>
        </authorList>
    </citation>
    <scope>NUCLEOTIDE SEQUENCE [LARGE SCALE GENOMIC DNA]</scope>
    <source>
        <strain evidence="12">ATCC 35678 / DSM 2160 / CIP 103997 / JCM 8858 / NBRC 14720 / NCIMB 2260 / Gabara</strain>
    </source>
</reference>
<feature type="domain" description="PAS" evidence="9">
    <location>
        <begin position="283"/>
        <end position="354"/>
    </location>
</feature>
<feature type="region of interest" description="Disordered" evidence="7">
    <location>
        <begin position="131"/>
        <end position="158"/>
    </location>
</feature>
<dbReference type="eggNOG" id="arCOG02340">
    <property type="taxonomic scope" value="Archaea"/>
</dbReference>
<dbReference type="KEGG" id="nph:NP_4606A"/>
<dbReference type="HOGENOM" id="CLU_000445_114_71_2"/>
<comment type="catalytic activity">
    <reaction evidence="1">
        <text>ATP + protein L-histidine = ADP + protein N-phospho-L-histidine.</text>
        <dbReference type="EC" id="2.7.13.3"/>
    </reaction>
</comment>
<evidence type="ECO:0000313" key="12">
    <source>
        <dbReference type="Proteomes" id="UP000002698"/>
    </source>
</evidence>
<evidence type="ECO:0000256" key="1">
    <source>
        <dbReference type="ARBA" id="ARBA00000085"/>
    </source>
</evidence>
<dbReference type="NCBIfam" id="TIGR00229">
    <property type="entry name" value="sensory_box"/>
    <property type="match status" value="4"/>
</dbReference>
<evidence type="ECO:0000259" key="9">
    <source>
        <dbReference type="PROSITE" id="PS50112"/>
    </source>
</evidence>
<feature type="region of interest" description="Disordered" evidence="7">
    <location>
        <begin position="62"/>
        <end position="81"/>
    </location>
</feature>
<feature type="compositionally biased region" description="Basic and acidic residues" evidence="7">
    <location>
        <begin position="139"/>
        <end position="158"/>
    </location>
</feature>
<dbReference type="PANTHER" id="PTHR43304:SF1">
    <property type="entry name" value="PAC DOMAIN-CONTAINING PROTEIN"/>
    <property type="match status" value="1"/>
</dbReference>
<feature type="domain" description="PAS" evidence="9">
    <location>
        <begin position="555"/>
        <end position="609"/>
    </location>
</feature>
<dbReference type="InterPro" id="IPR035965">
    <property type="entry name" value="PAS-like_dom_sf"/>
</dbReference>
<keyword evidence="5 11" id="KW-0418">Kinase</keyword>
<evidence type="ECO:0000256" key="7">
    <source>
        <dbReference type="SAM" id="MobiDB-lite"/>
    </source>
</evidence>
<dbReference type="InterPro" id="IPR000700">
    <property type="entry name" value="PAS-assoc_C"/>
</dbReference>
<protein>
    <recommendedName>
        <fullName evidence="2">histidine kinase</fullName>
        <ecNumber evidence="2">2.7.13.3</ecNumber>
    </recommendedName>
</protein>
<dbReference type="InterPro" id="IPR004358">
    <property type="entry name" value="Sig_transdc_His_kin-like_C"/>
</dbReference>
<dbReference type="EC" id="2.7.13.3" evidence="2"/>
<evidence type="ECO:0000256" key="6">
    <source>
        <dbReference type="SAM" id="Coils"/>
    </source>
</evidence>
<dbReference type="EnsemblBacteria" id="CAI50394">
    <property type="protein sequence ID" value="CAI50394"/>
    <property type="gene ID" value="NP_4606A"/>
</dbReference>
<dbReference type="SUPFAM" id="SSF55785">
    <property type="entry name" value="PYP-like sensor domain (PAS domain)"/>
    <property type="match status" value="5"/>
</dbReference>
<dbReference type="Gene3D" id="3.30.450.20">
    <property type="entry name" value="PAS domain"/>
    <property type="match status" value="6"/>
</dbReference>
<evidence type="ECO:0000313" key="11">
    <source>
        <dbReference type="EMBL" id="CAI50394.1"/>
    </source>
</evidence>
<dbReference type="InterPro" id="IPR036890">
    <property type="entry name" value="HATPase_C_sf"/>
</dbReference>
<dbReference type="InterPro" id="IPR013767">
    <property type="entry name" value="PAS_fold"/>
</dbReference>
<evidence type="ECO:0000256" key="4">
    <source>
        <dbReference type="ARBA" id="ARBA00022679"/>
    </source>
</evidence>
<dbReference type="OrthoDB" id="3369at2157"/>
<dbReference type="GO" id="GO:0006355">
    <property type="term" value="P:regulation of DNA-templated transcription"/>
    <property type="evidence" value="ECO:0007669"/>
    <property type="project" value="InterPro"/>
</dbReference>
<dbReference type="Pfam" id="PF08447">
    <property type="entry name" value="PAS_3"/>
    <property type="match status" value="3"/>
</dbReference>
<dbReference type="GeneID" id="3702113"/>
<name>A0A1U7EYQ3_NATPD</name>
<dbReference type="AlphaFoldDB" id="A0A1U7EYQ3"/>
<dbReference type="CDD" id="cd00075">
    <property type="entry name" value="HATPase"/>
    <property type="match status" value="1"/>
</dbReference>
<dbReference type="InterPro" id="IPR005467">
    <property type="entry name" value="His_kinase_dom"/>
</dbReference>
<evidence type="ECO:0000256" key="2">
    <source>
        <dbReference type="ARBA" id="ARBA00012438"/>
    </source>
</evidence>
<dbReference type="Pfam" id="PF02518">
    <property type="entry name" value="HATPase_c"/>
    <property type="match status" value="1"/>
</dbReference>
<gene>
    <name evidence="11" type="ordered locus">NP_4606A</name>
</gene>
<feature type="domain" description="PAS" evidence="9">
    <location>
        <begin position="664"/>
        <end position="723"/>
    </location>
</feature>
<feature type="domain" description="PAC" evidence="10">
    <location>
        <begin position="354"/>
        <end position="408"/>
    </location>
</feature>
<dbReference type="SUPFAM" id="SSF55874">
    <property type="entry name" value="ATPase domain of HSP90 chaperone/DNA topoisomerase II/histidine kinase"/>
    <property type="match status" value="1"/>
</dbReference>
<dbReference type="eggNOG" id="arCOG02333">
    <property type="taxonomic scope" value="Archaea"/>
</dbReference>
<dbReference type="PRINTS" id="PR00344">
    <property type="entry name" value="BCTRLSENSOR"/>
</dbReference>
<accession>A0A1U7EYQ3</accession>
<feature type="domain" description="PAC" evidence="10">
    <location>
        <begin position="485"/>
        <end position="538"/>
    </location>
</feature>
<evidence type="ECO:0000259" key="10">
    <source>
        <dbReference type="PROSITE" id="PS50113"/>
    </source>
</evidence>
<feature type="domain" description="PAC" evidence="10">
    <location>
        <begin position="611"/>
        <end position="663"/>
    </location>
</feature>
<dbReference type="InterPro" id="IPR052162">
    <property type="entry name" value="Sensor_kinase/Photoreceptor"/>
</dbReference>
<dbReference type="Gene3D" id="3.30.565.10">
    <property type="entry name" value="Histidine kinase-like ATPase, C-terminal domain"/>
    <property type="match status" value="1"/>
</dbReference>
<dbReference type="STRING" id="348780.NP_4606A"/>
<feature type="domain" description="PAS" evidence="9">
    <location>
        <begin position="159"/>
        <end position="231"/>
    </location>
</feature>
<keyword evidence="12" id="KW-1185">Reference proteome</keyword>
<dbReference type="InterPro" id="IPR000014">
    <property type="entry name" value="PAS"/>
</dbReference>
<dbReference type="PROSITE" id="PS50109">
    <property type="entry name" value="HIS_KIN"/>
    <property type="match status" value="1"/>
</dbReference>
<dbReference type="Gene3D" id="2.10.70.100">
    <property type="match status" value="1"/>
</dbReference>
<dbReference type="EMBL" id="CR936257">
    <property type="protein sequence ID" value="CAI50394.1"/>
    <property type="molecule type" value="Genomic_DNA"/>
</dbReference>
<dbReference type="PROSITE" id="PS50112">
    <property type="entry name" value="PAS"/>
    <property type="match status" value="4"/>
</dbReference>
<dbReference type="RefSeq" id="WP_011324009.1">
    <property type="nucleotide sequence ID" value="NC_007426.1"/>
</dbReference>
<dbReference type="SMART" id="SM00387">
    <property type="entry name" value="HATPase_c"/>
    <property type="match status" value="1"/>
</dbReference>
<feature type="domain" description="Histidine kinase" evidence="8">
    <location>
        <begin position="801"/>
        <end position="1008"/>
    </location>
</feature>
<organism evidence="11 12">
    <name type="scientific">Natronomonas pharaonis (strain ATCC 35678 / DSM 2160 / CIP 103997 / JCM 8858 / NBRC 14720 / NCIMB 2260 / Gabara)</name>
    <name type="common">Halobacterium pharaonis</name>
    <dbReference type="NCBI Taxonomy" id="348780"/>
    <lineage>
        <taxon>Archaea</taxon>
        <taxon>Methanobacteriati</taxon>
        <taxon>Methanobacteriota</taxon>
        <taxon>Stenosarchaea group</taxon>
        <taxon>Halobacteria</taxon>
        <taxon>Halobacteriales</taxon>
        <taxon>Natronomonadaceae</taxon>
        <taxon>Natronomonas</taxon>
    </lineage>
</organism>
<dbReference type="InterPro" id="IPR003594">
    <property type="entry name" value="HATPase_dom"/>
</dbReference>
<evidence type="ECO:0000256" key="3">
    <source>
        <dbReference type="ARBA" id="ARBA00022553"/>
    </source>
</evidence>
<dbReference type="GO" id="GO:0004673">
    <property type="term" value="F:protein histidine kinase activity"/>
    <property type="evidence" value="ECO:0007669"/>
    <property type="project" value="UniProtKB-EC"/>
</dbReference>
<sequence>MSEESITDPDSSQGAAAANSTHEAFLCATSDAAFLVDAERTDDGYEFTLLEHNDAYRRLTEHTSSHDTARNVIPEPATTQQQSAHHYCRRCVEEQTTLQYAASFATPSATDRWETTLTPVVEDGAVDHIVGVVESPTESPREQTQPKDSHERRHSPEHIHQRLESALDAADAGVWEVDPETRTVYCDDRACSIFGLSPTSFTGTWTEITECVHPGDWDDFETAYDQAVGDPSGREVEFRVQSNGESANWVRVHAQPVASTDGTPDRLVGTIRDITDEKRRSRKLEQFREAAEQTGHAVCLLDADGTIEYVNPAFEAITGYDAATAIGEPIQLLRSDAHDRSFYVELWQTILAGERWEGEAIKERADGEEITFSQTVSPLTDDKGDPNGFVLVARDITEKKQREQEINQLRERLELAIKGANISVWDWDIESNTIELHNSSAIVSRQDSDNSRIKQKEWERRIHPDDIDGIWETFEDHVVEESEYYEAEYRVLAGDGDWRWVRDLGQVIERDEDGEPIRAVGVQLDIDDKKRAWITVEQERDMFTEGPVVLFRWRDEPGWPIEYASDNVEALLGYEPKELTDDIGSFAEIIHDDDIGQARQKAEQARKRGRGSHEYRVVTADGETRWVFEHTKFVQHNTEDRRIALGYVVDITERKRREQELETARNELRRIIDLVPDPIHVRDKDGRFILANEATAELYGTTPEALNGKDDDDLPFEVQHSSDCTEDVAAVIDSGERIEAEEELTTAHGDDKTLELTRIPYETTRADTPTALTYARDVTALKAYERTLEQQRDNLETLNQVVRHDIRNSLQLVLAYGEMLEAHVDGDAADFVEHVTEAASDAVTITETARDVTEVLLRSADELTAVNLTCVLDDQVTSIRASHERATIDIEGSIPDCAVRADEMLESAVRNLLSNAIQHNDNDHPRVTVAATADDETVELRIADNGPGIPDDQKDRIFQEGEKGLDSDGTGLGLYLVDTLIDRYDGEIRVEDNDPRGAVFVVELQQAD</sequence>
<dbReference type="InterPro" id="IPR013655">
    <property type="entry name" value="PAS_fold_3"/>
</dbReference>
<dbReference type="Pfam" id="PF08448">
    <property type="entry name" value="PAS_4"/>
    <property type="match status" value="1"/>
</dbReference>
<feature type="coiled-coil region" evidence="6">
    <location>
        <begin position="392"/>
        <end position="419"/>
    </location>
</feature>
<evidence type="ECO:0000256" key="5">
    <source>
        <dbReference type="ARBA" id="ARBA00022777"/>
    </source>
</evidence>
<dbReference type="InterPro" id="IPR001610">
    <property type="entry name" value="PAC"/>
</dbReference>
<dbReference type="PANTHER" id="PTHR43304">
    <property type="entry name" value="PHYTOCHROME-LIKE PROTEIN CPH1"/>
    <property type="match status" value="1"/>
</dbReference>
<evidence type="ECO:0000259" key="8">
    <source>
        <dbReference type="PROSITE" id="PS50109"/>
    </source>
</evidence>
<dbReference type="SMART" id="SM00091">
    <property type="entry name" value="PAS"/>
    <property type="match status" value="5"/>
</dbReference>
<dbReference type="PROSITE" id="PS50113">
    <property type="entry name" value="PAC"/>
    <property type="match status" value="4"/>
</dbReference>
<dbReference type="Proteomes" id="UP000002698">
    <property type="component" value="Chromosome"/>
</dbReference>
<dbReference type="Pfam" id="PF00989">
    <property type="entry name" value="PAS"/>
    <property type="match status" value="1"/>
</dbReference>
<keyword evidence="3" id="KW-0597">Phosphoprotein</keyword>
<keyword evidence="4 11" id="KW-0808">Transferase</keyword>
<proteinExistence type="predicted"/>
<dbReference type="InterPro" id="IPR013656">
    <property type="entry name" value="PAS_4"/>
</dbReference>
<keyword evidence="6" id="KW-0175">Coiled coil</keyword>
<dbReference type="eggNOG" id="arCOG06408">
    <property type="taxonomic scope" value="Archaea"/>
</dbReference>